<dbReference type="InterPro" id="IPR016181">
    <property type="entry name" value="Acyl_CoA_acyltransferase"/>
</dbReference>
<feature type="domain" description="N-acetyltransferase" evidence="3">
    <location>
        <begin position="145"/>
        <end position="283"/>
    </location>
</feature>
<keyword evidence="5" id="KW-1185">Reference proteome</keyword>
<organism evidence="4 5">
    <name type="scientific">Amycolatopsis tucumanensis</name>
    <dbReference type="NCBI Taxonomy" id="401106"/>
    <lineage>
        <taxon>Bacteria</taxon>
        <taxon>Bacillati</taxon>
        <taxon>Actinomycetota</taxon>
        <taxon>Actinomycetes</taxon>
        <taxon>Pseudonocardiales</taxon>
        <taxon>Pseudonocardiaceae</taxon>
        <taxon>Amycolatopsis</taxon>
    </lineage>
</organism>
<dbReference type="CDD" id="cd04301">
    <property type="entry name" value="NAT_SF"/>
    <property type="match status" value="1"/>
</dbReference>
<dbReference type="InterPro" id="IPR000182">
    <property type="entry name" value="GNAT_dom"/>
</dbReference>
<evidence type="ECO:0000256" key="2">
    <source>
        <dbReference type="ARBA" id="ARBA00023315"/>
    </source>
</evidence>
<dbReference type="Gene3D" id="3.40.630.30">
    <property type="match status" value="1"/>
</dbReference>
<dbReference type="EMBL" id="BAABCM010000001">
    <property type="protein sequence ID" value="GAA3795949.1"/>
    <property type="molecule type" value="Genomic_DNA"/>
</dbReference>
<dbReference type="PANTHER" id="PTHR43877">
    <property type="entry name" value="AMINOALKYLPHOSPHONATE N-ACETYLTRANSFERASE-RELATED-RELATED"/>
    <property type="match status" value="1"/>
</dbReference>
<dbReference type="Proteomes" id="UP001501624">
    <property type="component" value="Unassembled WGS sequence"/>
</dbReference>
<dbReference type="SUPFAM" id="SSF55729">
    <property type="entry name" value="Acyl-CoA N-acyltransferases (Nat)"/>
    <property type="match status" value="1"/>
</dbReference>
<dbReference type="PROSITE" id="PS51186">
    <property type="entry name" value="GNAT"/>
    <property type="match status" value="1"/>
</dbReference>
<evidence type="ECO:0000256" key="1">
    <source>
        <dbReference type="ARBA" id="ARBA00022679"/>
    </source>
</evidence>
<dbReference type="InterPro" id="IPR050832">
    <property type="entry name" value="Bact_Acetyltransf"/>
</dbReference>
<comment type="caution">
    <text evidence="4">The sequence shown here is derived from an EMBL/GenBank/DDBJ whole genome shotgun (WGS) entry which is preliminary data.</text>
</comment>
<name>A0ABP7HML7_9PSEU</name>
<keyword evidence="1" id="KW-0808">Transferase</keyword>
<keyword evidence="2" id="KW-0012">Acyltransferase</keyword>
<dbReference type="Pfam" id="PF00583">
    <property type="entry name" value="Acetyltransf_1"/>
    <property type="match status" value="1"/>
</dbReference>
<sequence>MIDGMATILDDAVRALRAWQHDDAPVQLHPGDVGWFWRSGADATAAAVRTWSRDGRIVAVGLLDEPGLLRLTVAPDARRDEELARRLADDLARPERGVLPAGEVFLETPPGALVQDLLRGDGWHDGDAWTPLVRDLAEPVPDPGLRIEVTGPEQAHVRAAVQRAAFNGSTFTAEHWRDMASAPPYADARCLVGHDQDTPVAAVTVWSAGRGRPGLLEPLGVHRDHRGRGHGRAITLAAAAALRELGSSCAFVCTPSTNTAAVATYRSAGFRQLPERLDLRRAA</sequence>
<reference evidence="5" key="1">
    <citation type="journal article" date="2019" name="Int. J. Syst. Evol. Microbiol.">
        <title>The Global Catalogue of Microorganisms (GCM) 10K type strain sequencing project: providing services to taxonomists for standard genome sequencing and annotation.</title>
        <authorList>
            <consortium name="The Broad Institute Genomics Platform"/>
            <consortium name="The Broad Institute Genome Sequencing Center for Infectious Disease"/>
            <person name="Wu L."/>
            <person name="Ma J."/>
        </authorList>
    </citation>
    <scope>NUCLEOTIDE SEQUENCE [LARGE SCALE GENOMIC DNA]</scope>
    <source>
        <strain evidence="5">JCM 17017</strain>
    </source>
</reference>
<evidence type="ECO:0000313" key="5">
    <source>
        <dbReference type="Proteomes" id="UP001501624"/>
    </source>
</evidence>
<gene>
    <name evidence="4" type="ORF">GCM10022380_11320</name>
</gene>
<proteinExistence type="predicted"/>
<accession>A0ABP7HML7</accession>
<protein>
    <recommendedName>
        <fullName evidence="3">N-acetyltransferase domain-containing protein</fullName>
    </recommendedName>
</protein>
<evidence type="ECO:0000313" key="4">
    <source>
        <dbReference type="EMBL" id="GAA3795949.1"/>
    </source>
</evidence>
<dbReference type="PANTHER" id="PTHR43877:SF1">
    <property type="entry name" value="ACETYLTRANSFERASE"/>
    <property type="match status" value="1"/>
</dbReference>
<evidence type="ECO:0000259" key="3">
    <source>
        <dbReference type="PROSITE" id="PS51186"/>
    </source>
</evidence>